<feature type="region of interest" description="Disordered" evidence="1">
    <location>
        <begin position="1"/>
        <end position="24"/>
    </location>
</feature>
<evidence type="ECO:0000256" key="1">
    <source>
        <dbReference type="SAM" id="MobiDB-lite"/>
    </source>
</evidence>
<sequence length="87" mass="9491">MIEIESGIPIPVKGTTRGNSNSGRKAIYPFRDMAVGDSFFVPTKNGKTPAQTRNGVTGAISFHTIAHPGRRFVSRIVEGGVRFWRTS</sequence>
<gene>
    <name evidence="2" type="ORF">UFOVP670_22</name>
</gene>
<accession>A0A6J5N9C7</accession>
<organism evidence="2">
    <name type="scientific">uncultured Caudovirales phage</name>
    <dbReference type="NCBI Taxonomy" id="2100421"/>
    <lineage>
        <taxon>Viruses</taxon>
        <taxon>Duplodnaviria</taxon>
        <taxon>Heunggongvirae</taxon>
        <taxon>Uroviricota</taxon>
        <taxon>Caudoviricetes</taxon>
        <taxon>Peduoviridae</taxon>
        <taxon>Maltschvirus</taxon>
        <taxon>Maltschvirus maltsch</taxon>
    </lineage>
</organism>
<dbReference type="Pfam" id="PF23978">
    <property type="entry name" value="DUF7303"/>
    <property type="match status" value="1"/>
</dbReference>
<evidence type="ECO:0000313" key="2">
    <source>
        <dbReference type="EMBL" id="CAB4155513.1"/>
    </source>
</evidence>
<reference evidence="2" key="1">
    <citation type="submission" date="2020-04" db="EMBL/GenBank/DDBJ databases">
        <authorList>
            <person name="Chiriac C."/>
            <person name="Salcher M."/>
            <person name="Ghai R."/>
            <person name="Kavagutti S V."/>
        </authorList>
    </citation>
    <scope>NUCLEOTIDE SEQUENCE</scope>
</reference>
<name>A0A6J5N9C7_9CAUD</name>
<proteinExistence type="predicted"/>
<dbReference type="InterPro" id="IPR055727">
    <property type="entry name" value="DUF7303"/>
</dbReference>
<protein>
    <submittedName>
        <fullName evidence="2">Uncharacterized protein</fullName>
    </submittedName>
</protein>
<dbReference type="EMBL" id="LR796632">
    <property type="protein sequence ID" value="CAB4155513.1"/>
    <property type="molecule type" value="Genomic_DNA"/>
</dbReference>